<reference evidence="1 2" key="1">
    <citation type="submission" date="2018-11" db="EMBL/GenBank/DDBJ databases">
        <authorList>
            <consortium name="Pathogen Informatics"/>
        </authorList>
    </citation>
    <scope>NUCLEOTIDE SEQUENCE [LARGE SCALE GENOMIC DNA]</scope>
    <source>
        <strain evidence="1 2">Zambia</strain>
    </source>
</reference>
<accession>A0A183MN72</accession>
<protein>
    <submittedName>
        <fullName evidence="1">Uncharacterized protein</fullName>
    </submittedName>
</protein>
<keyword evidence="2" id="KW-1185">Reference proteome</keyword>
<dbReference type="AlphaFoldDB" id="A0A183MN72"/>
<dbReference type="STRING" id="48269.A0A183MN72"/>
<evidence type="ECO:0000313" key="1">
    <source>
        <dbReference type="EMBL" id="VDP23995.1"/>
    </source>
</evidence>
<dbReference type="Proteomes" id="UP000277204">
    <property type="component" value="Unassembled WGS sequence"/>
</dbReference>
<evidence type="ECO:0000313" key="2">
    <source>
        <dbReference type="Proteomes" id="UP000277204"/>
    </source>
</evidence>
<gene>
    <name evidence="1" type="ORF">SMRZ_LOCUS17497</name>
</gene>
<proteinExistence type="predicted"/>
<name>A0A183MN72_9TREM</name>
<dbReference type="EMBL" id="UZAI01017388">
    <property type="protein sequence ID" value="VDP23995.1"/>
    <property type="molecule type" value="Genomic_DNA"/>
</dbReference>
<organism evidence="1 2">
    <name type="scientific">Schistosoma margrebowiei</name>
    <dbReference type="NCBI Taxonomy" id="48269"/>
    <lineage>
        <taxon>Eukaryota</taxon>
        <taxon>Metazoa</taxon>
        <taxon>Spiralia</taxon>
        <taxon>Lophotrochozoa</taxon>
        <taxon>Platyhelminthes</taxon>
        <taxon>Trematoda</taxon>
        <taxon>Digenea</taxon>
        <taxon>Strigeidida</taxon>
        <taxon>Schistosomatoidea</taxon>
        <taxon>Schistosomatidae</taxon>
        <taxon>Schistosoma</taxon>
    </lineage>
</organism>
<sequence length="296" mass="33175">MLLSEPEQRRGCECQLESFDQVNADQSNGVHSSITASLLRCPATPRNDSTENILDQLADYTVSYDSVSMDNTHDPVSSINNEELAATFHNEGCNRCHNLNKLLPELHSTTVQLKKLITLNLSNEDSLLDVLNSVEQHGSLSSISCSQSLVDNQVKISHADNIGLIDQSGIMDNMKSFIELFDNHVIESILRDSRQLLDWIQCLGAESVNNACNLTRKEDDVNTCPLEVKSSLNSSEREKLKSQIKYYRRKYHQLLQNVDIVTKNLADTTDVISSTRTQLENVARLSPITDHSESKK</sequence>